<keyword evidence="1" id="KW-0472">Membrane</keyword>
<evidence type="ECO:0000256" key="1">
    <source>
        <dbReference type="SAM" id="Phobius"/>
    </source>
</evidence>
<keyword evidence="1" id="KW-0812">Transmembrane</keyword>
<comment type="caution">
    <text evidence="2">The sequence shown here is derived from an EMBL/GenBank/DDBJ whole genome shotgun (WGS) entry which is preliminary data.</text>
</comment>
<proteinExistence type="predicted"/>
<dbReference type="EMBL" id="LQOX01000119">
    <property type="protein sequence ID" value="ORV65886.1"/>
    <property type="molecule type" value="Genomic_DNA"/>
</dbReference>
<evidence type="ECO:0000313" key="2">
    <source>
        <dbReference type="EMBL" id="ORV65886.1"/>
    </source>
</evidence>
<dbReference type="Proteomes" id="UP000193738">
    <property type="component" value="Unassembled WGS sequence"/>
</dbReference>
<dbReference type="STRING" id="1777.AWC07_12580"/>
<evidence type="ECO:0000313" key="3">
    <source>
        <dbReference type="Proteomes" id="UP000193738"/>
    </source>
</evidence>
<keyword evidence="1" id="KW-1133">Transmembrane helix</keyword>
<feature type="transmembrane region" description="Helical" evidence="1">
    <location>
        <begin position="34"/>
        <end position="57"/>
    </location>
</feature>
<organism evidence="2 3">
    <name type="scientific">Mycobacterium gastri</name>
    <dbReference type="NCBI Taxonomy" id="1777"/>
    <lineage>
        <taxon>Bacteria</taxon>
        <taxon>Bacillati</taxon>
        <taxon>Actinomycetota</taxon>
        <taxon>Actinomycetes</taxon>
        <taxon>Mycobacteriales</taxon>
        <taxon>Mycobacteriaceae</taxon>
        <taxon>Mycobacterium</taxon>
    </lineage>
</organism>
<dbReference type="Pfam" id="PF14023">
    <property type="entry name" value="Bestrophin-like"/>
    <property type="match status" value="1"/>
</dbReference>
<sequence length="213" mass="23157">MVTVAFLAILIAVGCQRVATRTLSAVGERHNSNMAPFITVVGLVYSALLGLTVVFAWQQFSATGAVVTHEASTLTTLYRQTVAMPEPERTQVRNELRQDAGAVAGPEWRMQSSGGISESARSAITEMYRIVGIEPAGVAAHPIQSVFLSQVTVLATDRTTRILDARPRISVLMWLGLMCIAFSFDHPFGNELRITPAPFHHAMEVFDAIDAET</sequence>
<protein>
    <recommendedName>
        <fullName evidence="4">DUF4239 domain-containing protein</fullName>
    </recommendedName>
</protein>
<dbReference type="InterPro" id="IPR025333">
    <property type="entry name" value="DUF4239"/>
</dbReference>
<evidence type="ECO:0008006" key="4">
    <source>
        <dbReference type="Google" id="ProtNLM"/>
    </source>
</evidence>
<dbReference type="AlphaFoldDB" id="A0A1X1V9Z8"/>
<accession>A0A1X1V9Z8</accession>
<name>A0A1X1V9Z8_MYCGS</name>
<gene>
    <name evidence="2" type="ORF">AWC07_12580</name>
</gene>
<reference evidence="2 3" key="1">
    <citation type="submission" date="2016-01" db="EMBL/GenBank/DDBJ databases">
        <title>The new phylogeny of the genus Mycobacterium.</title>
        <authorList>
            <person name="Tarcisio F."/>
            <person name="Conor M."/>
            <person name="Antonella G."/>
            <person name="Elisabetta G."/>
            <person name="Giulia F.S."/>
            <person name="Sara T."/>
            <person name="Anna F."/>
            <person name="Clotilde B."/>
            <person name="Roberto B."/>
            <person name="Veronica D.S."/>
            <person name="Fabio R."/>
            <person name="Monica P."/>
            <person name="Olivier J."/>
            <person name="Enrico T."/>
            <person name="Nicola S."/>
        </authorList>
    </citation>
    <scope>NUCLEOTIDE SEQUENCE [LARGE SCALE GENOMIC DNA]</scope>
    <source>
        <strain evidence="2 3">DSM 43505</strain>
    </source>
</reference>
<keyword evidence="3" id="KW-1185">Reference proteome</keyword>